<dbReference type="Proteomes" id="UP000028760">
    <property type="component" value="Unassembled WGS sequence"/>
</dbReference>
<dbReference type="eggNOG" id="ENOG502SG85">
    <property type="taxonomic scope" value="Eukaryota"/>
</dbReference>
<dbReference type="OMA" id="EFIRIVC"/>
<reference evidence="2" key="3">
    <citation type="submission" date="2025-09" db="UniProtKB">
        <authorList>
            <consortium name="Ensembl"/>
        </authorList>
    </citation>
    <scope>IDENTIFICATION</scope>
</reference>
<dbReference type="PANTHER" id="PTHR31025:SF29">
    <property type="entry name" value="SI:CH211-196P9.1"/>
    <property type="match status" value="1"/>
</dbReference>
<evidence type="ECO:0000256" key="1">
    <source>
        <dbReference type="SAM" id="MobiDB-lite"/>
    </source>
</evidence>
<dbReference type="EMBL" id="AYCK01000026">
    <property type="status" value="NOT_ANNOTATED_CDS"/>
    <property type="molecule type" value="Genomic_DNA"/>
</dbReference>
<reference evidence="3" key="1">
    <citation type="submission" date="2013-10" db="EMBL/GenBank/DDBJ databases">
        <authorList>
            <person name="Schartl M."/>
            <person name="Warren W."/>
        </authorList>
    </citation>
    <scope>NUCLEOTIDE SEQUENCE [LARGE SCALE GENOMIC DNA]</scope>
    <source>
        <strain evidence="3">female</strain>
    </source>
</reference>
<evidence type="ECO:0000313" key="3">
    <source>
        <dbReference type="Proteomes" id="UP000028760"/>
    </source>
</evidence>
<protein>
    <submittedName>
        <fullName evidence="2">Uncharacterized protein</fullName>
    </submittedName>
</protein>
<name>A0A087YF31_POEFO</name>
<dbReference type="PANTHER" id="PTHR31025">
    <property type="entry name" value="SI:CH211-196P9.1-RELATED"/>
    <property type="match status" value="1"/>
</dbReference>
<dbReference type="AlphaFoldDB" id="A0A087YF31"/>
<reference evidence="2" key="2">
    <citation type="submission" date="2025-08" db="UniProtKB">
        <authorList>
            <consortium name="Ensembl"/>
        </authorList>
    </citation>
    <scope>IDENTIFICATION</scope>
</reference>
<sequence>MSLLCYAEMLVQVEYQTVQKWVRVPVTDDCYDYLKFMQEVHAKFNLASEICVDLKDSSGVDVDADIFDELLRSATVSFKVVTKHFVGVVDESEVTDASFSSEDGSASSVESPSSSSSSTVITENTRAQRRRLAEGPPDSKMAKDIVYVALHQKPGGEDVLKEYNKTKSLSDPTRRKLVNILVADMIESHGRVPPVNVRITYALGIVTLFPNLKDNCSPTGYEHFYDPQSGQGYLAYRLKTVQRSTASDFKRSSRSAHQGGPKTQRETSTSEQLFGDGCKEAMSIMKHASDQDVVKEKMKATFKHRQNMLHDLDQSSLILDHFPRFLDTPGLDFIMLFGEDISGKFIARWPTFYKPKVITVSKSLRQSVHLDDLLSAQEESSDYEWDSDVAAILLLVHLLPPTAKGKKHVKIGATEAADRVVKFMKLGTSMATFLGKVGSAQPFLLCVGEKKSSIQKFYIILDQKPIPCVAQTAVAAFDELFKAHFVFAVSYDAALLNFYTFIQTTVYGIDVTTKESPRVKEIRVRINNT</sequence>
<accession>A0A087YF31</accession>
<evidence type="ECO:0000313" key="2">
    <source>
        <dbReference type="Ensembl" id="ENSPFOP00000016634.1"/>
    </source>
</evidence>
<dbReference type="EMBL" id="AYCK01000027">
    <property type="status" value="NOT_ANNOTATED_CDS"/>
    <property type="molecule type" value="Genomic_DNA"/>
</dbReference>
<dbReference type="GeneTree" id="ENSGT00940000165263"/>
<feature type="region of interest" description="Disordered" evidence="1">
    <location>
        <begin position="97"/>
        <end position="138"/>
    </location>
</feature>
<dbReference type="Ensembl" id="ENSPFOT00000016656.1">
    <property type="protein sequence ID" value="ENSPFOP00000016634.1"/>
    <property type="gene ID" value="ENSPFOG00000016580.1"/>
</dbReference>
<dbReference type="STRING" id="48698.ENSPFOP00000016634"/>
<proteinExistence type="predicted"/>
<feature type="compositionally biased region" description="Low complexity" evidence="1">
    <location>
        <begin position="98"/>
        <end position="118"/>
    </location>
</feature>
<keyword evidence="3" id="KW-1185">Reference proteome</keyword>
<feature type="region of interest" description="Disordered" evidence="1">
    <location>
        <begin position="245"/>
        <end position="272"/>
    </location>
</feature>
<organism evidence="2 3">
    <name type="scientific">Poecilia formosa</name>
    <name type="common">Amazon molly</name>
    <name type="synonym">Limia formosa</name>
    <dbReference type="NCBI Taxonomy" id="48698"/>
    <lineage>
        <taxon>Eukaryota</taxon>
        <taxon>Metazoa</taxon>
        <taxon>Chordata</taxon>
        <taxon>Craniata</taxon>
        <taxon>Vertebrata</taxon>
        <taxon>Euteleostomi</taxon>
        <taxon>Actinopterygii</taxon>
        <taxon>Neopterygii</taxon>
        <taxon>Teleostei</taxon>
        <taxon>Neoteleostei</taxon>
        <taxon>Acanthomorphata</taxon>
        <taxon>Ovalentaria</taxon>
        <taxon>Atherinomorphae</taxon>
        <taxon>Cyprinodontiformes</taxon>
        <taxon>Poeciliidae</taxon>
        <taxon>Poeciliinae</taxon>
        <taxon>Poecilia</taxon>
    </lineage>
</organism>